<dbReference type="FunFam" id="3.30.460.10:FF:000100">
    <property type="entry name" value="Uncharacterized protein"/>
    <property type="match status" value="1"/>
</dbReference>
<feature type="domain" description="Poly(A) RNA polymerase mitochondrial-like central palm" evidence="2">
    <location>
        <begin position="64"/>
        <end position="187"/>
    </location>
</feature>
<dbReference type="GO" id="GO:0043634">
    <property type="term" value="P:polyadenylation-dependent ncRNA catabolic process"/>
    <property type="evidence" value="ECO:0007669"/>
    <property type="project" value="TreeGrafter"/>
</dbReference>
<dbReference type="EMBL" id="CAJJDM010000049">
    <property type="protein sequence ID" value="CAD8072235.1"/>
    <property type="molecule type" value="Genomic_DNA"/>
</dbReference>
<reference evidence="3" key="1">
    <citation type="submission" date="2021-01" db="EMBL/GenBank/DDBJ databases">
        <authorList>
            <consortium name="Genoscope - CEA"/>
            <person name="William W."/>
        </authorList>
    </citation>
    <scope>NUCLEOTIDE SEQUENCE</scope>
</reference>
<evidence type="ECO:0000313" key="3">
    <source>
        <dbReference type="EMBL" id="CAD8072235.1"/>
    </source>
</evidence>
<dbReference type="AlphaFoldDB" id="A0A8S1M1T0"/>
<dbReference type="GO" id="GO:0031499">
    <property type="term" value="C:TRAMP complex"/>
    <property type="evidence" value="ECO:0007669"/>
    <property type="project" value="TreeGrafter"/>
</dbReference>
<dbReference type="GO" id="GO:1990817">
    <property type="term" value="F:poly(A) RNA polymerase activity"/>
    <property type="evidence" value="ECO:0007669"/>
    <property type="project" value="InterPro"/>
</dbReference>
<organism evidence="3 4">
    <name type="scientific">Paramecium primaurelia</name>
    <dbReference type="NCBI Taxonomy" id="5886"/>
    <lineage>
        <taxon>Eukaryota</taxon>
        <taxon>Sar</taxon>
        <taxon>Alveolata</taxon>
        <taxon>Ciliophora</taxon>
        <taxon>Intramacronucleata</taxon>
        <taxon>Oligohymenophorea</taxon>
        <taxon>Peniculida</taxon>
        <taxon>Parameciidae</taxon>
        <taxon>Paramecium</taxon>
    </lineage>
</organism>
<name>A0A8S1M1T0_PARPR</name>
<gene>
    <name evidence="3" type="ORF">PPRIM_AZ9-3.1.T0490021</name>
</gene>
<proteinExistence type="predicted"/>
<evidence type="ECO:0000259" key="2">
    <source>
        <dbReference type="Pfam" id="PF22600"/>
    </source>
</evidence>
<dbReference type="Proteomes" id="UP000688137">
    <property type="component" value="Unassembled WGS sequence"/>
</dbReference>
<protein>
    <recommendedName>
        <fullName evidence="2">Poly(A) RNA polymerase mitochondrial-like central palm domain-containing protein</fullName>
    </recommendedName>
</protein>
<sequence>MNKNAHHSRHSNNKDVIMINDEEDEPKIQKKIKNEDEDDCIINEDIIPWMSKKTMMIRHPVLRLHNEIIEFFDYISPSDQEHKRRIAAYMRVEKYLQDIIPEAQIESFGSFKTRMYLPNADIDMVMIETSCTQKQLFKKVAAKMMKQTNKFENVNLIANAKVPIIKFIEVESQYHFDLSFNQLDGLKQIEELEKAFEIYPELKFLLMTLKCILRQRDLNETYSGGVGSFLLFQMILAFLREYRKDFFKHNKQDQIKNVTLGEYMIKFLEFYGIKFDVSRKKIVMGKGGSIENKSTQDERFSLISPQDPDHDVGHSSYKIKEIFKIFQNRHNFLTNYNFKSGESVLRYLINPTDQKFSFLKPVQF</sequence>
<accession>A0A8S1M1T0</accession>
<dbReference type="Pfam" id="PF22600">
    <property type="entry name" value="MTPAP-like_central"/>
    <property type="match status" value="1"/>
</dbReference>
<dbReference type="GO" id="GO:0005730">
    <property type="term" value="C:nucleolus"/>
    <property type="evidence" value="ECO:0007669"/>
    <property type="project" value="TreeGrafter"/>
</dbReference>
<dbReference type="InterPro" id="IPR054708">
    <property type="entry name" value="MTPAP-like_central"/>
</dbReference>
<comment type="caution">
    <text evidence="3">The sequence shown here is derived from an EMBL/GenBank/DDBJ whole genome shotgun (WGS) entry which is preliminary data.</text>
</comment>
<feature type="region of interest" description="Disordered" evidence="1">
    <location>
        <begin position="1"/>
        <end position="25"/>
    </location>
</feature>
<keyword evidence="4" id="KW-1185">Reference proteome</keyword>
<feature type="compositionally biased region" description="Basic residues" evidence="1">
    <location>
        <begin position="1"/>
        <end position="11"/>
    </location>
</feature>
<dbReference type="PANTHER" id="PTHR23092:SF15">
    <property type="entry name" value="INACTIVE NON-CANONICAL POLY(A) RNA POLYMERASE PROTEIN TRF4-2-RELATED"/>
    <property type="match status" value="1"/>
</dbReference>
<dbReference type="GO" id="GO:0031123">
    <property type="term" value="P:RNA 3'-end processing"/>
    <property type="evidence" value="ECO:0007669"/>
    <property type="project" value="TreeGrafter"/>
</dbReference>
<dbReference type="OMA" id="MSYRNWV"/>
<dbReference type="InterPro" id="IPR045862">
    <property type="entry name" value="Trf4-like"/>
</dbReference>
<evidence type="ECO:0000313" key="4">
    <source>
        <dbReference type="Proteomes" id="UP000688137"/>
    </source>
</evidence>
<dbReference type="GO" id="GO:0003729">
    <property type="term" value="F:mRNA binding"/>
    <property type="evidence" value="ECO:0007669"/>
    <property type="project" value="TreeGrafter"/>
</dbReference>
<evidence type="ECO:0000256" key="1">
    <source>
        <dbReference type="SAM" id="MobiDB-lite"/>
    </source>
</evidence>
<dbReference type="CDD" id="cd05402">
    <property type="entry name" value="NT_PAP_TUTase"/>
    <property type="match status" value="1"/>
</dbReference>
<dbReference type="PANTHER" id="PTHR23092">
    <property type="entry name" value="POLY(A) RNA POLYMERASE"/>
    <property type="match status" value="1"/>
</dbReference>